<evidence type="ECO:0000256" key="1">
    <source>
        <dbReference type="SAM" id="MobiDB-lite"/>
    </source>
</evidence>
<dbReference type="Pfam" id="PF01861">
    <property type="entry name" value="BpsA_C"/>
    <property type="match status" value="1"/>
</dbReference>
<dbReference type="EMBL" id="BAAAQX010000005">
    <property type="protein sequence ID" value="GAA2207048.1"/>
    <property type="molecule type" value="Genomic_DNA"/>
</dbReference>
<feature type="compositionally biased region" description="Low complexity" evidence="1">
    <location>
        <begin position="323"/>
        <end position="360"/>
    </location>
</feature>
<sequence length="594" mass="62827">MERDGVERLLTEAGADSRRLRHALSLLCDGQWWTLPELVRDTATSRRTIEALLRELPLERDGDRFRVPLTSTPAYQDLIAVAPPPENPVAHLLPHYGPALDRLTTLIAKAPRARHVLDHVSATPETVLRRALLLGARFWLPGSRLLCVGDHDLTSLAVKLVHPATDVTVVDVDERILAYLDEQRLGVRTRWADLRLGLPASARDHDLALTDPPYTPEGTGLFVARALEGLKEGGRVLLAYGASERTPLLAFKVQQELSELNLAYEAIYPDFNRYFGAEAIGSAADLYILRPTSKTRPAVQSRLSRQATAIYTQGPQAVESALGATPATGPAANSAPGPATGAKTAATQAGSAAGTETTGPRAAGTPASTQTAGDRTAGTPADSATGTETAGTQAGAGAGAGVAGPVVEVLAGFEAELLVGDWPKSFTQPRVKLSTWLAKPYAAAPSRVAVAVPAGLEAALPRLLLASRATQLRVTGPGLPSRLPAALSAVYAVAEAREGVLDVVRLPQPEGDVDVVLRRILDNGHGKLANTWREGLIALARAQGTTLTKNEARTLIREAADWSDDLTPLDAPLHRLTGLRDAVATTVKSLTATI</sequence>
<feature type="region of interest" description="Disordered" evidence="1">
    <location>
        <begin position="323"/>
        <end position="398"/>
    </location>
</feature>
<dbReference type="Gene3D" id="3.40.50.150">
    <property type="entry name" value="Vaccinia Virus protein VP39"/>
    <property type="match status" value="1"/>
</dbReference>
<feature type="domain" description="N(4)-bis(aminopropyl)spermidine synthase C-terminal" evidence="2">
    <location>
        <begin position="101"/>
        <end position="280"/>
    </location>
</feature>
<evidence type="ECO:0000313" key="3">
    <source>
        <dbReference type="EMBL" id="GAA2207048.1"/>
    </source>
</evidence>
<comment type="caution">
    <text evidence="3">The sequence shown here is derived from an EMBL/GenBank/DDBJ whole genome shotgun (WGS) entry which is preliminary data.</text>
</comment>
<evidence type="ECO:0000313" key="4">
    <source>
        <dbReference type="Proteomes" id="UP001499843"/>
    </source>
</evidence>
<keyword evidence="4" id="KW-1185">Reference proteome</keyword>
<dbReference type="Proteomes" id="UP001499843">
    <property type="component" value="Unassembled WGS sequence"/>
</dbReference>
<gene>
    <name evidence="3" type="ORF">GCM10009850_025060</name>
</gene>
<feature type="compositionally biased region" description="Low complexity" evidence="1">
    <location>
        <begin position="384"/>
        <end position="393"/>
    </location>
</feature>
<name>A0ABN3CCE4_9ACTN</name>
<protein>
    <recommendedName>
        <fullName evidence="2">N(4)-bis(aminopropyl)spermidine synthase C-terminal domain-containing protein</fullName>
    </recommendedName>
</protein>
<accession>A0ABN3CCE4</accession>
<dbReference type="CDD" id="cd02440">
    <property type="entry name" value="AdoMet_MTases"/>
    <property type="match status" value="1"/>
</dbReference>
<reference evidence="3 4" key="1">
    <citation type="journal article" date="2019" name="Int. J. Syst. Evol. Microbiol.">
        <title>The Global Catalogue of Microorganisms (GCM) 10K type strain sequencing project: providing services to taxonomists for standard genome sequencing and annotation.</title>
        <authorList>
            <consortium name="The Broad Institute Genomics Platform"/>
            <consortium name="The Broad Institute Genome Sequencing Center for Infectious Disease"/>
            <person name="Wu L."/>
            <person name="Ma J."/>
        </authorList>
    </citation>
    <scope>NUCLEOTIDE SEQUENCE [LARGE SCALE GENOMIC DNA]</scope>
    <source>
        <strain evidence="3 4">JCM 16114</strain>
    </source>
</reference>
<dbReference type="RefSeq" id="WP_344473854.1">
    <property type="nucleotide sequence ID" value="NZ_BAAAQX010000005.1"/>
</dbReference>
<dbReference type="SUPFAM" id="SSF53335">
    <property type="entry name" value="S-adenosyl-L-methionine-dependent methyltransferases"/>
    <property type="match status" value="1"/>
</dbReference>
<organism evidence="3 4">
    <name type="scientific">Nonomuraea monospora</name>
    <dbReference type="NCBI Taxonomy" id="568818"/>
    <lineage>
        <taxon>Bacteria</taxon>
        <taxon>Bacillati</taxon>
        <taxon>Actinomycetota</taxon>
        <taxon>Actinomycetes</taxon>
        <taxon>Streptosporangiales</taxon>
        <taxon>Streptosporangiaceae</taxon>
        <taxon>Nonomuraea</taxon>
    </lineage>
</organism>
<dbReference type="InterPro" id="IPR029063">
    <property type="entry name" value="SAM-dependent_MTases_sf"/>
</dbReference>
<dbReference type="InterPro" id="IPR002723">
    <property type="entry name" value="BpsA_C"/>
</dbReference>
<evidence type="ECO:0000259" key="2">
    <source>
        <dbReference type="Pfam" id="PF01861"/>
    </source>
</evidence>
<proteinExistence type="predicted"/>